<reference evidence="3 4" key="1">
    <citation type="submission" date="2020-02" db="EMBL/GenBank/DDBJ databases">
        <authorList>
            <person name="Li X.-J."/>
            <person name="Feng X.-M."/>
        </authorList>
    </citation>
    <scope>NUCLEOTIDE SEQUENCE [LARGE SCALE GENOMIC DNA]</scope>
    <source>
        <strain evidence="3 4">CGMCC 4.7225</strain>
    </source>
</reference>
<dbReference type="RefSeq" id="WP_163820153.1">
    <property type="nucleotide sequence ID" value="NZ_JAAGOB010000011.1"/>
</dbReference>
<dbReference type="CDD" id="cd07381">
    <property type="entry name" value="MPP_CapA"/>
    <property type="match status" value="1"/>
</dbReference>
<dbReference type="InterPro" id="IPR052169">
    <property type="entry name" value="CW_Biosynth-Accessory"/>
</dbReference>
<dbReference type="Proteomes" id="UP000469185">
    <property type="component" value="Unassembled WGS sequence"/>
</dbReference>
<feature type="domain" description="Capsule synthesis protein CapA" evidence="2">
    <location>
        <begin position="7"/>
        <end position="295"/>
    </location>
</feature>
<dbReference type="InterPro" id="IPR029052">
    <property type="entry name" value="Metallo-depent_PP-like"/>
</dbReference>
<dbReference type="Gene3D" id="3.60.21.10">
    <property type="match status" value="1"/>
</dbReference>
<sequence>MGGETITLSLCGDVMLGRGVDQILPNAGHPRLSEPFVRDARAYLDLAERVNGPIPRPVGFPWPWGEALSVLGAVAPDVRIINLETSVTRSDEFAPGKSVHYRMSPGNIAALVAGKPDVCALANNHILDFGRSGLAETLDTLAGAGLDGAGAGLDATAAERPVAVRVRTSSASDAATATQVVVYAIGSPSSGIDHDWRAGPDRPGIGLVDLSETGAASLAARIGAAKHSGDLVVVSIHWGGNWGYDIPAEHVEFAHRLIDAGVDLVHGHSSHHPRPVEVYRGKLVLYGCGDFINDYEGIAGHDDYRDDLRLLYLATLHVPTGALMALRMVPMRARRMRLEYASDADAMWLASTLDEVSADHGVRVRRAALDMPGGAVAALAADFA</sequence>
<dbReference type="SMART" id="SM00854">
    <property type="entry name" value="PGA_cap"/>
    <property type="match status" value="1"/>
</dbReference>
<keyword evidence="4" id="KW-1185">Reference proteome</keyword>
<dbReference type="SUPFAM" id="SSF56300">
    <property type="entry name" value="Metallo-dependent phosphatases"/>
    <property type="match status" value="1"/>
</dbReference>
<proteinExistence type="inferred from homology"/>
<name>A0A6N9YQW3_9ACTN</name>
<protein>
    <submittedName>
        <fullName evidence="3">CapA family protein</fullName>
    </submittedName>
</protein>
<gene>
    <name evidence="3" type="ORF">G1H11_18875</name>
</gene>
<dbReference type="AlphaFoldDB" id="A0A6N9YQW3"/>
<dbReference type="InterPro" id="IPR019079">
    <property type="entry name" value="Capsule_synth_CapA"/>
</dbReference>
<evidence type="ECO:0000313" key="4">
    <source>
        <dbReference type="Proteomes" id="UP000469185"/>
    </source>
</evidence>
<organism evidence="3 4">
    <name type="scientific">Phytoactinopolyspora alkaliphila</name>
    <dbReference type="NCBI Taxonomy" id="1783498"/>
    <lineage>
        <taxon>Bacteria</taxon>
        <taxon>Bacillati</taxon>
        <taxon>Actinomycetota</taxon>
        <taxon>Actinomycetes</taxon>
        <taxon>Jiangellales</taxon>
        <taxon>Jiangellaceae</taxon>
        <taxon>Phytoactinopolyspora</taxon>
    </lineage>
</organism>
<comment type="caution">
    <text evidence="3">The sequence shown here is derived from an EMBL/GenBank/DDBJ whole genome shotgun (WGS) entry which is preliminary data.</text>
</comment>
<comment type="similarity">
    <text evidence="1">Belongs to the CapA family.</text>
</comment>
<evidence type="ECO:0000256" key="1">
    <source>
        <dbReference type="ARBA" id="ARBA00005662"/>
    </source>
</evidence>
<dbReference type="Pfam" id="PF09587">
    <property type="entry name" value="PGA_cap"/>
    <property type="match status" value="1"/>
</dbReference>
<accession>A0A6N9YQW3</accession>
<evidence type="ECO:0000313" key="3">
    <source>
        <dbReference type="EMBL" id="NED97364.1"/>
    </source>
</evidence>
<evidence type="ECO:0000259" key="2">
    <source>
        <dbReference type="SMART" id="SM00854"/>
    </source>
</evidence>
<dbReference type="EMBL" id="JAAGOB010000011">
    <property type="protein sequence ID" value="NED97364.1"/>
    <property type="molecule type" value="Genomic_DNA"/>
</dbReference>
<dbReference type="PANTHER" id="PTHR33393:SF11">
    <property type="entry name" value="POLYGLUTAMINE SYNTHESIS ACCESSORY PROTEIN RV0574C-RELATED"/>
    <property type="match status" value="1"/>
</dbReference>
<dbReference type="PANTHER" id="PTHR33393">
    <property type="entry name" value="POLYGLUTAMINE SYNTHESIS ACCESSORY PROTEIN RV0574C-RELATED"/>
    <property type="match status" value="1"/>
</dbReference>